<keyword evidence="2" id="KW-1133">Transmembrane helix</keyword>
<evidence type="ECO:0008006" key="6">
    <source>
        <dbReference type="Google" id="ProtNLM"/>
    </source>
</evidence>
<dbReference type="OMA" id="FENYATS"/>
<keyword evidence="3" id="KW-0732">Signal</keyword>
<gene>
    <name evidence="4" type="ORF">HYPSUDRAFT_50357</name>
</gene>
<name>A0A0D2PNU9_HYPSF</name>
<feature type="signal peptide" evidence="3">
    <location>
        <begin position="1"/>
        <end position="32"/>
    </location>
</feature>
<keyword evidence="2" id="KW-0812">Transmembrane</keyword>
<dbReference type="OrthoDB" id="3066012at2759"/>
<evidence type="ECO:0000256" key="1">
    <source>
        <dbReference type="SAM" id="MobiDB-lite"/>
    </source>
</evidence>
<feature type="transmembrane region" description="Helical" evidence="2">
    <location>
        <begin position="222"/>
        <end position="246"/>
    </location>
</feature>
<dbReference type="STRING" id="945553.A0A0D2PNU9"/>
<evidence type="ECO:0000313" key="5">
    <source>
        <dbReference type="Proteomes" id="UP000054270"/>
    </source>
</evidence>
<organism evidence="4 5">
    <name type="scientific">Hypholoma sublateritium (strain FD-334 SS-4)</name>
    <dbReference type="NCBI Taxonomy" id="945553"/>
    <lineage>
        <taxon>Eukaryota</taxon>
        <taxon>Fungi</taxon>
        <taxon>Dikarya</taxon>
        <taxon>Basidiomycota</taxon>
        <taxon>Agaricomycotina</taxon>
        <taxon>Agaricomycetes</taxon>
        <taxon>Agaricomycetidae</taxon>
        <taxon>Agaricales</taxon>
        <taxon>Agaricineae</taxon>
        <taxon>Strophariaceae</taxon>
        <taxon>Hypholoma</taxon>
    </lineage>
</organism>
<feature type="region of interest" description="Disordered" evidence="1">
    <location>
        <begin position="121"/>
        <end position="176"/>
    </location>
</feature>
<dbReference type="AlphaFoldDB" id="A0A0D2PNU9"/>
<accession>A0A0D2PNU9</accession>
<protein>
    <recommendedName>
        <fullName evidence="6">Mid2 domain-containing protein</fullName>
    </recommendedName>
</protein>
<proteinExistence type="predicted"/>
<reference evidence="5" key="1">
    <citation type="submission" date="2014-04" db="EMBL/GenBank/DDBJ databases">
        <title>Evolutionary Origins and Diversification of the Mycorrhizal Mutualists.</title>
        <authorList>
            <consortium name="DOE Joint Genome Institute"/>
            <consortium name="Mycorrhizal Genomics Consortium"/>
            <person name="Kohler A."/>
            <person name="Kuo A."/>
            <person name="Nagy L.G."/>
            <person name="Floudas D."/>
            <person name="Copeland A."/>
            <person name="Barry K.W."/>
            <person name="Cichocki N."/>
            <person name="Veneault-Fourrey C."/>
            <person name="LaButti K."/>
            <person name="Lindquist E.A."/>
            <person name="Lipzen A."/>
            <person name="Lundell T."/>
            <person name="Morin E."/>
            <person name="Murat C."/>
            <person name="Riley R."/>
            <person name="Ohm R."/>
            <person name="Sun H."/>
            <person name="Tunlid A."/>
            <person name="Henrissat B."/>
            <person name="Grigoriev I.V."/>
            <person name="Hibbett D.S."/>
            <person name="Martin F."/>
        </authorList>
    </citation>
    <scope>NUCLEOTIDE SEQUENCE [LARGE SCALE GENOMIC DNA]</scope>
    <source>
        <strain evidence="5">FD-334 SS-4</strain>
    </source>
</reference>
<evidence type="ECO:0000313" key="4">
    <source>
        <dbReference type="EMBL" id="KJA29881.1"/>
    </source>
</evidence>
<sequence length="368" mass="38261">MDATVRRSSSRVHTFIALTVLALVMLSGSSRAHSAQVAHNRRDIFIRQNGSTDASSGTIFSSPSIVSTDSVLSSTFTLSIVSTQSSSTTSKSATHTTNTSSVTSSTTSAASSTFTSSRSSIASSSQHSSTTPLQSSTLPPTSTRSSSTSTATAPPTSSSVSTSSLPTSQPQPATTLFVPGTVLSTPTISALSDATSTPAVTTPTSVVSAAENASSFWSKKGAVAATFVIVTLVFLALSAFAVIAFLKRRSKRRDNGIHDDMFENYATSEHRSNSPGPSINAAPMDAFASQYNFYGIGETRIAQSSSPVQHPDYYNQSSPARYISPSKALASQAAPSPEFRNPVGRASNARDSHPISIDSFYGAAGQPV</sequence>
<feature type="region of interest" description="Disordered" evidence="1">
    <location>
        <begin position="87"/>
        <end position="109"/>
    </location>
</feature>
<evidence type="ECO:0000256" key="3">
    <source>
        <dbReference type="SAM" id="SignalP"/>
    </source>
</evidence>
<evidence type="ECO:0000256" key="2">
    <source>
        <dbReference type="SAM" id="Phobius"/>
    </source>
</evidence>
<feature type="chain" id="PRO_5002260848" description="Mid2 domain-containing protein" evidence="3">
    <location>
        <begin position="33"/>
        <end position="368"/>
    </location>
</feature>
<keyword evidence="5" id="KW-1185">Reference proteome</keyword>
<dbReference type="Proteomes" id="UP000054270">
    <property type="component" value="Unassembled WGS sequence"/>
</dbReference>
<feature type="region of interest" description="Disordered" evidence="1">
    <location>
        <begin position="325"/>
        <end position="368"/>
    </location>
</feature>
<keyword evidence="2" id="KW-0472">Membrane</keyword>
<dbReference type="EMBL" id="KN817518">
    <property type="protein sequence ID" value="KJA29881.1"/>
    <property type="molecule type" value="Genomic_DNA"/>
</dbReference>